<dbReference type="EMBL" id="ACEC01000016">
    <property type="protein sequence ID" value="EEG32029.1"/>
    <property type="molecule type" value="Genomic_DNA"/>
</dbReference>
<reference evidence="1 2" key="2">
    <citation type="submission" date="2009-02" db="EMBL/GenBank/DDBJ databases">
        <title>Draft genome sequence of Clostridium methylpentosum (DSM 5476).</title>
        <authorList>
            <person name="Sudarsanam P."/>
            <person name="Ley R."/>
            <person name="Guruge J."/>
            <person name="Turnbaugh P.J."/>
            <person name="Mahowald M."/>
            <person name="Liep D."/>
            <person name="Gordon J."/>
        </authorList>
    </citation>
    <scope>NUCLEOTIDE SEQUENCE [LARGE SCALE GENOMIC DNA]</scope>
    <source>
        <strain evidence="1 2">DSM 5476</strain>
    </source>
</reference>
<comment type="caution">
    <text evidence="1">The sequence shown here is derived from an EMBL/GenBank/DDBJ whole genome shotgun (WGS) entry which is preliminary data.</text>
</comment>
<reference evidence="1 2" key="1">
    <citation type="submission" date="2009-01" db="EMBL/GenBank/DDBJ databases">
        <authorList>
            <person name="Fulton L."/>
            <person name="Clifton S."/>
            <person name="Fulton B."/>
            <person name="Xu J."/>
            <person name="Minx P."/>
            <person name="Pepin K.H."/>
            <person name="Johnson M."/>
            <person name="Bhonagiri V."/>
            <person name="Nash W.E."/>
            <person name="Mardis E.R."/>
            <person name="Wilson R.K."/>
        </authorList>
    </citation>
    <scope>NUCLEOTIDE SEQUENCE [LARGE SCALE GENOMIC DNA]</scope>
    <source>
        <strain evidence="1 2">DSM 5476</strain>
    </source>
</reference>
<gene>
    <name evidence="1" type="ORF">CLOSTMETH_00338</name>
</gene>
<dbReference type="HOGENOM" id="CLU_2599861_0_0_9"/>
<organism evidence="1 2">
    <name type="scientific">[Clostridium] methylpentosum DSM 5476</name>
    <dbReference type="NCBI Taxonomy" id="537013"/>
    <lineage>
        <taxon>Bacteria</taxon>
        <taxon>Bacillati</taxon>
        <taxon>Bacillota</taxon>
        <taxon>Clostridia</taxon>
        <taxon>Eubacteriales</taxon>
        <taxon>Oscillospiraceae</taxon>
        <taxon>Oscillospiraceae incertae sedis</taxon>
    </lineage>
</organism>
<name>C0E943_9FIRM</name>
<keyword evidence="2" id="KW-1185">Reference proteome</keyword>
<protein>
    <submittedName>
        <fullName evidence="1">Uncharacterized protein</fullName>
    </submittedName>
</protein>
<proteinExistence type="predicted"/>
<evidence type="ECO:0000313" key="1">
    <source>
        <dbReference type="EMBL" id="EEG32029.1"/>
    </source>
</evidence>
<dbReference type="Proteomes" id="UP000003340">
    <property type="component" value="Unassembled WGS sequence"/>
</dbReference>
<evidence type="ECO:0000313" key="2">
    <source>
        <dbReference type="Proteomes" id="UP000003340"/>
    </source>
</evidence>
<sequence length="79" mass="9227">MREKSRSSFWERRSKFPRKTVGAGIKRALLKGGTWIKIDLHTKSRMKRANDAVRLYRLFFRLNRSLHAWGPSTPVGEIA</sequence>
<accession>C0E943</accession>
<dbReference type="AlphaFoldDB" id="C0E943"/>